<evidence type="ECO:0000313" key="2">
    <source>
        <dbReference type="EMBL" id="MBS4196505.1"/>
    </source>
</evidence>
<dbReference type="InterPro" id="IPR050765">
    <property type="entry name" value="Riboflavin_Biosynth_HTPR"/>
</dbReference>
<proteinExistence type="predicted"/>
<sequence>MRKLIVQELVSLDGFFAGSNGEIDWHHVDDEYDEYAKGFLNSVDLLLFGRVTYHLMENFWPTATNDIAYKMNTLPKIVFSTKLEKVQWQNTRLIKENIVEEVKQLKQLPGKDMAILGSADLASYLMNAGLVDEFQITIVPVVLGNGKPLFKDIHDRVGMKLLRSKMFKSGNVLLYYEPL</sequence>
<dbReference type="InterPro" id="IPR002734">
    <property type="entry name" value="RibDG_C"/>
</dbReference>
<comment type="caution">
    <text evidence="2">The sequence shown here is derived from an EMBL/GenBank/DDBJ whole genome shotgun (WGS) entry which is preliminary data.</text>
</comment>
<dbReference type="PANTHER" id="PTHR38011">
    <property type="entry name" value="DIHYDROFOLATE REDUCTASE FAMILY PROTEIN (AFU_ORTHOLOGUE AFUA_8G06820)"/>
    <property type="match status" value="1"/>
</dbReference>
<organism evidence="2 3">
    <name type="scientific">Lederbergia citri</name>
    <dbReference type="NCBI Taxonomy" id="2833580"/>
    <lineage>
        <taxon>Bacteria</taxon>
        <taxon>Bacillati</taxon>
        <taxon>Bacillota</taxon>
        <taxon>Bacilli</taxon>
        <taxon>Bacillales</taxon>
        <taxon>Bacillaceae</taxon>
        <taxon>Lederbergia</taxon>
    </lineage>
</organism>
<dbReference type="SUPFAM" id="SSF53597">
    <property type="entry name" value="Dihydrofolate reductase-like"/>
    <property type="match status" value="1"/>
</dbReference>
<name>A0A942YII3_9BACI</name>
<feature type="domain" description="Bacterial bifunctional deaminase-reductase C-terminal" evidence="1">
    <location>
        <begin position="2"/>
        <end position="172"/>
    </location>
</feature>
<dbReference type="AlphaFoldDB" id="A0A942YII3"/>
<dbReference type="Pfam" id="PF01872">
    <property type="entry name" value="RibD_C"/>
    <property type="match status" value="1"/>
</dbReference>
<dbReference type="EMBL" id="JAGYPG010000002">
    <property type="protein sequence ID" value="MBS4196505.1"/>
    <property type="molecule type" value="Genomic_DNA"/>
</dbReference>
<keyword evidence="3" id="KW-1185">Reference proteome</keyword>
<dbReference type="PANTHER" id="PTHR38011:SF11">
    <property type="entry name" value="2,5-DIAMINO-6-RIBOSYLAMINO-4(3H)-PYRIMIDINONE 5'-PHOSPHATE REDUCTASE"/>
    <property type="match status" value="1"/>
</dbReference>
<protein>
    <submittedName>
        <fullName evidence="2">Dihydrofolate reductase</fullName>
    </submittedName>
</protein>
<reference evidence="2 3" key="1">
    <citation type="submission" date="2021-05" db="EMBL/GenBank/DDBJ databases">
        <title>Novel Bacillus species.</title>
        <authorList>
            <person name="Liu G."/>
        </authorList>
    </citation>
    <scope>NUCLEOTIDE SEQUENCE [LARGE SCALE GENOMIC DNA]</scope>
    <source>
        <strain evidence="3">FJAT-49780</strain>
    </source>
</reference>
<accession>A0A942YII3</accession>
<dbReference type="Gene3D" id="3.40.430.10">
    <property type="entry name" value="Dihydrofolate Reductase, subunit A"/>
    <property type="match status" value="1"/>
</dbReference>
<dbReference type="InterPro" id="IPR024072">
    <property type="entry name" value="DHFR-like_dom_sf"/>
</dbReference>
<dbReference type="RefSeq" id="WP_213125633.1">
    <property type="nucleotide sequence ID" value="NZ_JAGYPG010000002.1"/>
</dbReference>
<dbReference type="Proteomes" id="UP000681414">
    <property type="component" value="Unassembled WGS sequence"/>
</dbReference>
<evidence type="ECO:0000313" key="3">
    <source>
        <dbReference type="Proteomes" id="UP000681414"/>
    </source>
</evidence>
<gene>
    <name evidence="2" type="ORF">KHA97_15680</name>
</gene>
<dbReference type="GO" id="GO:0008703">
    <property type="term" value="F:5-amino-6-(5-phosphoribosylamino)uracil reductase activity"/>
    <property type="evidence" value="ECO:0007669"/>
    <property type="project" value="InterPro"/>
</dbReference>
<evidence type="ECO:0000259" key="1">
    <source>
        <dbReference type="Pfam" id="PF01872"/>
    </source>
</evidence>
<dbReference type="GO" id="GO:0009231">
    <property type="term" value="P:riboflavin biosynthetic process"/>
    <property type="evidence" value="ECO:0007669"/>
    <property type="project" value="InterPro"/>
</dbReference>